<gene>
    <name evidence="1" type="ORF">NA57DRAFT_68365</name>
</gene>
<sequence length="245" mass="26627">MPHATEPSFTGPAEIHSFNGFLFDMDGTIIDSTSAIIKHWTKIGNELGIDPNVILATSHGRRSIDVLREHDPSKATYEYVAKIEGELPKQFGADAVELPGSRAMLDELQALGVPWAIVTSGTYPLVTGWLDVMKLAHPQHLVSAEAVENGKPDPACYRLGYSKLGIEMAERLEPEVLVLEDAPAGVKAGKAAGFRVCALVTTHEASQLKEAGADWIVRDMRSVKVKEWDAEKGVAKVEISETLQD</sequence>
<dbReference type="Gene3D" id="3.40.50.1000">
    <property type="entry name" value="HAD superfamily/HAD-like"/>
    <property type="match status" value="1"/>
</dbReference>
<dbReference type="InterPro" id="IPR041492">
    <property type="entry name" value="HAD_2"/>
</dbReference>
<organism evidence="1 2">
    <name type="scientific">Rhizodiscina lignyota</name>
    <dbReference type="NCBI Taxonomy" id="1504668"/>
    <lineage>
        <taxon>Eukaryota</taxon>
        <taxon>Fungi</taxon>
        <taxon>Dikarya</taxon>
        <taxon>Ascomycota</taxon>
        <taxon>Pezizomycotina</taxon>
        <taxon>Dothideomycetes</taxon>
        <taxon>Pleosporomycetidae</taxon>
        <taxon>Aulographales</taxon>
        <taxon>Rhizodiscinaceae</taxon>
        <taxon>Rhizodiscina</taxon>
    </lineage>
</organism>
<dbReference type="Proteomes" id="UP000799772">
    <property type="component" value="Unassembled WGS sequence"/>
</dbReference>
<dbReference type="InterPro" id="IPR051806">
    <property type="entry name" value="HAD-like_SPP"/>
</dbReference>
<keyword evidence="2" id="KW-1185">Reference proteome</keyword>
<dbReference type="InterPro" id="IPR023198">
    <property type="entry name" value="PGP-like_dom2"/>
</dbReference>
<dbReference type="SFLD" id="SFLDS00003">
    <property type="entry name" value="Haloacid_Dehalogenase"/>
    <property type="match status" value="1"/>
</dbReference>
<dbReference type="InterPro" id="IPR006439">
    <property type="entry name" value="HAD-SF_hydro_IA"/>
</dbReference>
<dbReference type="Pfam" id="PF13419">
    <property type="entry name" value="HAD_2"/>
    <property type="match status" value="1"/>
</dbReference>
<proteinExistence type="predicted"/>
<dbReference type="InterPro" id="IPR023214">
    <property type="entry name" value="HAD_sf"/>
</dbReference>
<dbReference type="AlphaFoldDB" id="A0A9P4M1N2"/>
<dbReference type="GO" id="GO:0050308">
    <property type="term" value="F:sugar-phosphatase activity"/>
    <property type="evidence" value="ECO:0007669"/>
    <property type="project" value="TreeGrafter"/>
</dbReference>
<dbReference type="SFLD" id="SFLDG01135">
    <property type="entry name" value="C1.5.6:_HAD__Beta-PGM__Phospha"/>
    <property type="match status" value="1"/>
</dbReference>
<dbReference type="PANTHER" id="PTHR43481">
    <property type="entry name" value="FRUCTOSE-1-PHOSPHATE PHOSPHATASE"/>
    <property type="match status" value="1"/>
</dbReference>
<dbReference type="CDD" id="cd07527">
    <property type="entry name" value="HAD_ScGPP-like"/>
    <property type="match status" value="1"/>
</dbReference>
<evidence type="ECO:0000313" key="2">
    <source>
        <dbReference type="Proteomes" id="UP000799772"/>
    </source>
</evidence>
<accession>A0A9P4M1N2</accession>
<dbReference type="InterPro" id="IPR036412">
    <property type="entry name" value="HAD-like_sf"/>
</dbReference>
<evidence type="ECO:0000313" key="1">
    <source>
        <dbReference type="EMBL" id="KAF2094811.1"/>
    </source>
</evidence>
<dbReference type="EMBL" id="ML978133">
    <property type="protein sequence ID" value="KAF2094811.1"/>
    <property type="molecule type" value="Genomic_DNA"/>
</dbReference>
<dbReference type="SFLD" id="SFLDG01129">
    <property type="entry name" value="C1.5:_HAD__Beta-PGM__Phosphata"/>
    <property type="match status" value="1"/>
</dbReference>
<dbReference type="OrthoDB" id="40579at2759"/>
<protein>
    <submittedName>
        <fullName evidence="1">HAD-like protein</fullName>
    </submittedName>
</protein>
<name>A0A9P4M1N2_9PEZI</name>
<comment type="caution">
    <text evidence="1">The sequence shown here is derived from an EMBL/GenBank/DDBJ whole genome shotgun (WGS) entry which is preliminary data.</text>
</comment>
<dbReference type="PANTHER" id="PTHR43481:SF4">
    <property type="entry name" value="GLYCEROL-1-PHOSPHATE PHOSPHOHYDROLASE 1-RELATED"/>
    <property type="match status" value="1"/>
</dbReference>
<dbReference type="NCBIfam" id="TIGR01509">
    <property type="entry name" value="HAD-SF-IA-v3"/>
    <property type="match status" value="1"/>
</dbReference>
<dbReference type="SUPFAM" id="SSF56784">
    <property type="entry name" value="HAD-like"/>
    <property type="match status" value="1"/>
</dbReference>
<dbReference type="Gene3D" id="1.10.150.240">
    <property type="entry name" value="Putative phosphatase, domain 2"/>
    <property type="match status" value="1"/>
</dbReference>
<reference evidence="1" key="1">
    <citation type="journal article" date="2020" name="Stud. Mycol.">
        <title>101 Dothideomycetes genomes: a test case for predicting lifestyles and emergence of pathogens.</title>
        <authorList>
            <person name="Haridas S."/>
            <person name="Albert R."/>
            <person name="Binder M."/>
            <person name="Bloem J."/>
            <person name="Labutti K."/>
            <person name="Salamov A."/>
            <person name="Andreopoulos B."/>
            <person name="Baker S."/>
            <person name="Barry K."/>
            <person name="Bills G."/>
            <person name="Bluhm B."/>
            <person name="Cannon C."/>
            <person name="Castanera R."/>
            <person name="Culley D."/>
            <person name="Daum C."/>
            <person name="Ezra D."/>
            <person name="Gonzalez J."/>
            <person name="Henrissat B."/>
            <person name="Kuo A."/>
            <person name="Liang C."/>
            <person name="Lipzen A."/>
            <person name="Lutzoni F."/>
            <person name="Magnuson J."/>
            <person name="Mondo S."/>
            <person name="Nolan M."/>
            <person name="Ohm R."/>
            <person name="Pangilinan J."/>
            <person name="Park H.-J."/>
            <person name="Ramirez L."/>
            <person name="Alfaro M."/>
            <person name="Sun H."/>
            <person name="Tritt A."/>
            <person name="Yoshinaga Y."/>
            <person name="Zwiers L.-H."/>
            <person name="Turgeon B."/>
            <person name="Goodwin S."/>
            <person name="Spatafora J."/>
            <person name="Crous P."/>
            <person name="Grigoriev I."/>
        </authorList>
    </citation>
    <scope>NUCLEOTIDE SEQUENCE</scope>
    <source>
        <strain evidence="1">CBS 133067</strain>
    </source>
</reference>